<dbReference type="PANTHER" id="PTHR43507">
    <property type="entry name" value="NADH-UBIQUINONE OXIDOREDUCTASE CHAIN 4"/>
    <property type="match status" value="1"/>
</dbReference>
<feature type="transmembrane region" description="Helical" evidence="16">
    <location>
        <begin position="348"/>
        <end position="369"/>
    </location>
</feature>
<evidence type="ECO:0000256" key="13">
    <source>
        <dbReference type="ARBA" id="ARBA00023128"/>
    </source>
</evidence>
<dbReference type="AlphaFoldDB" id="A0A6G9FUA6"/>
<feature type="transmembrane region" description="Helical" evidence="16">
    <location>
        <begin position="61"/>
        <end position="82"/>
    </location>
</feature>
<keyword evidence="8" id="KW-1278">Translocase</keyword>
<dbReference type="Pfam" id="PF01059">
    <property type="entry name" value="Oxidored_q5_N"/>
    <property type="match status" value="1"/>
</dbReference>
<comment type="similarity">
    <text evidence="2 16">Belongs to the complex I subunit 4 family.</text>
</comment>
<feature type="domain" description="NADH:quinone oxidoreductase/Mrp antiporter transmembrane" evidence="17">
    <location>
        <begin position="113"/>
        <end position="388"/>
    </location>
</feature>
<evidence type="ECO:0000259" key="17">
    <source>
        <dbReference type="Pfam" id="PF00361"/>
    </source>
</evidence>
<evidence type="ECO:0000256" key="5">
    <source>
        <dbReference type="ARBA" id="ARBA00022448"/>
    </source>
</evidence>
<evidence type="ECO:0000256" key="9">
    <source>
        <dbReference type="ARBA" id="ARBA00022982"/>
    </source>
</evidence>
<keyword evidence="14 16" id="KW-0472">Membrane</keyword>
<evidence type="ECO:0000256" key="11">
    <source>
        <dbReference type="ARBA" id="ARBA00023027"/>
    </source>
</evidence>
<evidence type="ECO:0000256" key="3">
    <source>
        <dbReference type="ARBA" id="ARBA00012944"/>
    </source>
</evidence>
<gene>
    <name evidence="19" type="primary">ND4</name>
</gene>
<feature type="transmembrane region" description="Helical" evidence="16">
    <location>
        <begin position="34"/>
        <end position="55"/>
    </location>
</feature>
<dbReference type="GO" id="GO:0003954">
    <property type="term" value="F:NADH dehydrogenase activity"/>
    <property type="evidence" value="ECO:0007669"/>
    <property type="project" value="TreeGrafter"/>
</dbReference>
<evidence type="ECO:0000256" key="6">
    <source>
        <dbReference type="ARBA" id="ARBA00022660"/>
    </source>
</evidence>
<dbReference type="EMBL" id="MN883538">
    <property type="protein sequence ID" value="QIP88953.1"/>
    <property type="molecule type" value="Genomic_DNA"/>
</dbReference>
<evidence type="ECO:0000256" key="8">
    <source>
        <dbReference type="ARBA" id="ARBA00022967"/>
    </source>
</evidence>
<dbReference type="GO" id="GO:0042773">
    <property type="term" value="P:ATP synthesis coupled electron transport"/>
    <property type="evidence" value="ECO:0007669"/>
    <property type="project" value="InterPro"/>
</dbReference>
<evidence type="ECO:0000256" key="12">
    <source>
        <dbReference type="ARBA" id="ARBA00023075"/>
    </source>
</evidence>
<name>A0A6G9FUA6_9ECHI</name>
<evidence type="ECO:0000256" key="7">
    <source>
        <dbReference type="ARBA" id="ARBA00022692"/>
    </source>
</evidence>
<keyword evidence="6 16" id="KW-0679">Respiratory chain</keyword>
<accession>A0A6G9FUA6</accession>
<dbReference type="InterPro" id="IPR000260">
    <property type="entry name" value="NADH4_N"/>
</dbReference>
<evidence type="ECO:0000256" key="4">
    <source>
        <dbReference type="ARBA" id="ARBA00021006"/>
    </source>
</evidence>
<keyword evidence="12 16" id="KW-0830">Ubiquinone</keyword>
<keyword evidence="7 16" id="KW-0812">Transmembrane</keyword>
<dbReference type="PANTHER" id="PTHR43507:SF20">
    <property type="entry name" value="NADH-UBIQUINONE OXIDOREDUCTASE CHAIN 4"/>
    <property type="match status" value="1"/>
</dbReference>
<dbReference type="Pfam" id="PF00361">
    <property type="entry name" value="Proton_antipo_M"/>
    <property type="match status" value="1"/>
</dbReference>
<feature type="transmembrane region" description="Helical" evidence="16">
    <location>
        <begin position="229"/>
        <end position="253"/>
    </location>
</feature>
<evidence type="ECO:0000256" key="10">
    <source>
        <dbReference type="ARBA" id="ARBA00022989"/>
    </source>
</evidence>
<keyword evidence="10 16" id="KW-1133">Transmembrane helix</keyword>
<feature type="transmembrane region" description="Helical" evidence="16">
    <location>
        <begin position="389"/>
        <end position="415"/>
    </location>
</feature>
<reference evidence="19" key="2">
    <citation type="journal article" date="2020" name="Mitochondrial DNA Part B Resour">
        <title>Complete mitochondrial genome of the crinoid echinoderm, Florometra species (Echinodermata, Crinoidea).</title>
        <authorList>
            <person name="Nam S.-E."/>
            <person name="Park H.S."/>
            <person name="Rhee J.-S."/>
        </authorList>
    </citation>
    <scope>NUCLEOTIDE SEQUENCE</scope>
</reference>
<feature type="transmembrane region" description="Helical" evidence="16">
    <location>
        <begin position="117"/>
        <end position="137"/>
    </location>
</feature>
<evidence type="ECO:0000256" key="15">
    <source>
        <dbReference type="ARBA" id="ARBA00049551"/>
    </source>
</evidence>
<dbReference type="GO" id="GO:0031966">
    <property type="term" value="C:mitochondrial membrane"/>
    <property type="evidence" value="ECO:0007669"/>
    <property type="project" value="UniProtKB-SubCell"/>
</dbReference>
<dbReference type="InterPro" id="IPR001750">
    <property type="entry name" value="ND/Mrp_TM"/>
</dbReference>
<feature type="domain" description="NADH:ubiquinone oxidoreductase chain 4 N-terminal" evidence="18">
    <location>
        <begin position="3"/>
        <end position="109"/>
    </location>
</feature>
<protein>
    <recommendedName>
        <fullName evidence="4 16">NADH-ubiquinone oxidoreductase chain 4</fullName>
        <ecNumber evidence="3 16">7.1.1.2</ecNumber>
    </recommendedName>
</protein>
<geneLocation type="mitochondrion" evidence="19"/>
<evidence type="ECO:0000256" key="14">
    <source>
        <dbReference type="ARBA" id="ARBA00023136"/>
    </source>
</evidence>
<dbReference type="InterPro" id="IPR003918">
    <property type="entry name" value="NADH_UbQ_OxRdtase"/>
</dbReference>
<evidence type="ECO:0000256" key="16">
    <source>
        <dbReference type="RuleBase" id="RU003297"/>
    </source>
</evidence>
<evidence type="ECO:0000256" key="2">
    <source>
        <dbReference type="ARBA" id="ARBA00009025"/>
    </source>
</evidence>
<dbReference type="PRINTS" id="PR01437">
    <property type="entry name" value="NUOXDRDTASE4"/>
</dbReference>
<dbReference type="EC" id="7.1.1.2" evidence="3 16"/>
<reference evidence="19" key="1">
    <citation type="submission" date="2019-12" db="EMBL/GenBank/DDBJ databases">
        <authorList>
            <person name="Kim B.-M."/>
            <person name="Rhee J.-S."/>
        </authorList>
    </citation>
    <scope>NUCLEOTIDE SEQUENCE</scope>
</reference>
<dbReference type="GO" id="GO:0008137">
    <property type="term" value="F:NADH dehydrogenase (ubiquinone) activity"/>
    <property type="evidence" value="ECO:0007669"/>
    <property type="project" value="UniProtKB-UniRule"/>
</dbReference>
<dbReference type="GO" id="GO:0015990">
    <property type="term" value="P:electron transport coupled proton transport"/>
    <property type="evidence" value="ECO:0007669"/>
    <property type="project" value="TreeGrafter"/>
</dbReference>
<evidence type="ECO:0000313" key="19">
    <source>
        <dbReference type="EMBL" id="QIP88953.1"/>
    </source>
</evidence>
<organism evidence="19">
    <name type="scientific">Florometra sp. BMK-2020</name>
    <dbReference type="NCBI Taxonomy" id="2719553"/>
    <lineage>
        <taxon>Eukaryota</taxon>
        <taxon>Metazoa</taxon>
        <taxon>Echinodermata</taxon>
        <taxon>Pelmatozoa</taxon>
        <taxon>Crinoidea</taxon>
        <taxon>Articulata</taxon>
        <taxon>Comatulida</taxon>
        <taxon>Antedonidae</taxon>
        <taxon>Florometra</taxon>
    </lineage>
</organism>
<comment type="function">
    <text evidence="16">Core subunit of the mitochondrial membrane respiratory chain NADH dehydrogenase (Complex I) which catalyzes electron transfer from NADH through the respiratory chain, using ubiquinone as an electron acceptor. Essential for the catalytic activity and assembly of complex I.</text>
</comment>
<keyword evidence="13 16" id="KW-0496">Mitochondrion</keyword>
<keyword evidence="9 16" id="KW-0249">Electron transport</keyword>
<feature type="transmembrane region" description="Helical" evidence="16">
    <location>
        <begin position="196"/>
        <end position="217"/>
    </location>
</feature>
<feature type="transmembrane region" description="Helical" evidence="16">
    <location>
        <begin position="6"/>
        <end position="27"/>
    </location>
</feature>
<feature type="transmembrane region" description="Helical" evidence="16">
    <location>
        <begin position="259"/>
        <end position="280"/>
    </location>
</feature>
<dbReference type="GO" id="GO:0048039">
    <property type="term" value="F:ubiquinone binding"/>
    <property type="evidence" value="ECO:0007669"/>
    <property type="project" value="TreeGrafter"/>
</dbReference>
<comment type="subcellular location">
    <subcellularLocation>
        <location evidence="1 16">Mitochondrion membrane</location>
        <topology evidence="1 16">Multi-pass membrane protein</topology>
    </subcellularLocation>
</comment>
<comment type="catalytic activity">
    <reaction evidence="15 16">
        <text>a ubiquinone + NADH + 5 H(+)(in) = a ubiquinol + NAD(+) + 4 H(+)(out)</text>
        <dbReference type="Rhea" id="RHEA:29091"/>
        <dbReference type="Rhea" id="RHEA-COMP:9565"/>
        <dbReference type="Rhea" id="RHEA-COMP:9566"/>
        <dbReference type="ChEBI" id="CHEBI:15378"/>
        <dbReference type="ChEBI" id="CHEBI:16389"/>
        <dbReference type="ChEBI" id="CHEBI:17976"/>
        <dbReference type="ChEBI" id="CHEBI:57540"/>
        <dbReference type="ChEBI" id="CHEBI:57945"/>
        <dbReference type="EC" id="7.1.1.2"/>
    </reaction>
</comment>
<feature type="transmembrane region" description="Helical" evidence="16">
    <location>
        <begin position="436"/>
        <end position="457"/>
    </location>
</feature>
<feature type="transmembrane region" description="Helical" evidence="16">
    <location>
        <begin position="287"/>
        <end position="307"/>
    </location>
</feature>
<evidence type="ECO:0000259" key="18">
    <source>
        <dbReference type="Pfam" id="PF01059"/>
    </source>
</evidence>
<sequence length="460" mass="51668">MGVLLFSSFGILLISFLSSLNLIWGVLVFFSCFVFLFCLIVFGNDLGIICSLFYVLGLDFISVPLVVLSCWLLPLTLLASLGHLSFNSFVSQRLYCFLLSFVLFSLIFTFSSLELSLFYISFEATLIPILIIVSRWGSNFDRYQASIYFIFYTLVGSLPFLVSLLSINVFLGSLFFPFFDYFFIFEVSFNSFSSLWWFFTFLVFIVKMPVYGFHLWLPKAHVEATVAGSMLLAAVLLKLGGYGLIRLLSVFSFVNFTSLNFFLISFCVWGSFITGIICFCQSDLKSLIAYSSVGHMSLVAGGVFLGFCSSINGSMILMISHGLVSSGLFCLANLLYERSGTRTLGLIRGYKCIMGFLAFWWLVSCAANLGLPPLPNFLGELLIITNLGFLDFSFVFLSGGAVVTSAIYSLLIYQLTQSNKFMNNFSNISLINLREYSLIFFHLLPLFLLILNPWLLFIGF</sequence>
<feature type="transmembrane region" description="Helical" evidence="16">
    <location>
        <begin position="313"/>
        <end position="336"/>
    </location>
</feature>
<keyword evidence="11 16" id="KW-0520">NAD</keyword>
<keyword evidence="5 16" id="KW-0813">Transport</keyword>
<feature type="transmembrane region" description="Helical" evidence="16">
    <location>
        <begin position="94"/>
        <end position="111"/>
    </location>
</feature>
<feature type="transmembrane region" description="Helical" evidence="16">
    <location>
        <begin position="149"/>
        <end position="176"/>
    </location>
</feature>
<proteinExistence type="inferred from homology"/>
<evidence type="ECO:0000256" key="1">
    <source>
        <dbReference type="ARBA" id="ARBA00004225"/>
    </source>
</evidence>